<protein>
    <submittedName>
        <fullName evidence="2">Uncharacterized protein</fullName>
    </submittedName>
</protein>
<feature type="transmembrane region" description="Helical" evidence="1">
    <location>
        <begin position="17"/>
        <end position="36"/>
    </location>
</feature>
<dbReference type="PROSITE" id="PS51257">
    <property type="entry name" value="PROKAR_LIPOPROTEIN"/>
    <property type="match status" value="1"/>
</dbReference>
<name>A0A3B1CVS8_9ZZZZ</name>
<feature type="transmembrane region" description="Helical" evidence="1">
    <location>
        <begin position="102"/>
        <end position="119"/>
    </location>
</feature>
<reference evidence="2" key="1">
    <citation type="submission" date="2018-06" db="EMBL/GenBank/DDBJ databases">
        <authorList>
            <person name="Zhirakovskaya E."/>
        </authorList>
    </citation>
    <scope>NUCLEOTIDE SEQUENCE</scope>
</reference>
<feature type="transmembrane region" description="Helical" evidence="1">
    <location>
        <begin position="48"/>
        <end position="67"/>
    </location>
</feature>
<feature type="non-terminal residue" evidence="2">
    <location>
        <position position="230"/>
    </location>
</feature>
<evidence type="ECO:0000256" key="1">
    <source>
        <dbReference type="SAM" id="Phobius"/>
    </source>
</evidence>
<dbReference type="AlphaFoldDB" id="A0A3B1CVS8"/>
<accession>A0A3B1CVS8</accession>
<evidence type="ECO:0000313" key="2">
    <source>
        <dbReference type="EMBL" id="VAX28048.1"/>
    </source>
</evidence>
<sequence>MEKSLYINRKLDQLTKFWLSTTLILGSCLFLILGIMDYVSTPENFEKFMFYRVTASLLLLIFFFLNIKVVNRYYRFAIIILTIIVSATMIEFMILDFGGHRSPYYAGMIILAVCIFGLIPLNLSFSLLGIALVYFIYLVPILLFDKIEDFRLFFSSNSFLISFFVIAVIWRYLHQKSLINELSLQYDLDKEKNKLKGYSRHLEEIVQERTRDLRKSEAMLKTLFENANDG</sequence>
<keyword evidence="1" id="KW-0472">Membrane</keyword>
<feature type="transmembrane region" description="Helical" evidence="1">
    <location>
        <begin position="152"/>
        <end position="173"/>
    </location>
</feature>
<feature type="transmembrane region" description="Helical" evidence="1">
    <location>
        <begin position="73"/>
        <end position="95"/>
    </location>
</feature>
<dbReference type="EMBL" id="UOGH01000074">
    <property type="protein sequence ID" value="VAX28048.1"/>
    <property type="molecule type" value="Genomic_DNA"/>
</dbReference>
<proteinExistence type="predicted"/>
<organism evidence="2">
    <name type="scientific">hydrothermal vent metagenome</name>
    <dbReference type="NCBI Taxonomy" id="652676"/>
    <lineage>
        <taxon>unclassified sequences</taxon>
        <taxon>metagenomes</taxon>
        <taxon>ecological metagenomes</taxon>
    </lineage>
</organism>
<keyword evidence="1" id="KW-1133">Transmembrane helix</keyword>
<gene>
    <name evidence="2" type="ORF">MNBD_NITROSPIRAE02-513</name>
</gene>
<keyword evidence="1" id="KW-0812">Transmembrane</keyword>